<dbReference type="Proteomes" id="UP000699042">
    <property type="component" value="Unassembled WGS sequence"/>
</dbReference>
<dbReference type="EMBL" id="JAESDN010000006">
    <property type="protein sequence ID" value="KAG7048076.1"/>
    <property type="molecule type" value="Genomic_DNA"/>
</dbReference>
<accession>A0A9P7R5A0</accession>
<reference evidence="1" key="1">
    <citation type="submission" date="2021-05" db="EMBL/GenBank/DDBJ databases">
        <title>Comparative genomics of three Colletotrichum scovillei strains and genetic complementation revealed genes involved fungal growth and virulence on chili pepper.</title>
        <authorList>
            <person name="Hsieh D.-K."/>
            <person name="Chuang S.-C."/>
            <person name="Chen C.-Y."/>
            <person name="Chao Y.-T."/>
            <person name="Lu M.-Y.J."/>
            <person name="Lee M.-H."/>
            <person name="Shih M.-C."/>
        </authorList>
    </citation>
    <scope>NUCLEOTIDE SEQUENCE</scope>
    <source>
        <strain evidence="1">Coll-153</strain>
    </source>
</reference>
<protein>
    <submittedName>
        <fullName evidence="1">Uncharacterized protein</fullName>
    </submittedName>
</protein>
<sequence>MEFSLSISHTWQIHRLSCCSYLHAMAGQTSRTVFSTRVGFAHFVGVIENGQLSKVRSQTFVKSLV</sequence>
<evidence type="ECO:0000313" key="1">
    <source>
        <dbReference type="EMBL" id="KAG7048076.1"/>
    </source>
</evidence>
<name>A0A9P7R5A0_9PEZI</name>
<comment type="caution">
    <text evidence="1">The sequence shown here is derived from an EMBL/GenBank/DDBJ whole genome shotgun (WGS) entry which is preliminary data.</text>
</comment>
<evidence type="ECO:0000313" key="2">
    <source>
        <dbReference type="Proteomes" id="UP000699042"/>
    </source>
</evidence>
<proteinExistence type="predicted"/>
<organism evidence="1 2">
    <name type="scientific">Colletotrichum scovillei</name>
    <dbReference type="NCBI Taxonomy" id="1209932"/>
    <lineage>
        <taxon>Eukaryota</taxon>
        <taxon>Fungi</taxon>
        <taxon>Dikarya</taxon>
        <taxon>Ascomycota</taxon>
        <taxon>Pezizomycotina</taxon>
        <taxon>Sordariomycetes</taxon>
        <taxon>Hypocreomycetidae</taxon>
        <taxon>Glomerellales</taxon>
        <taxon>Glomerellaceae</taxon>
        <taxon>Colletotrichum</taxon>
        <taxon>Colletotrichum acutatum species complex</taxon>
    </lineage>
</organism>
<gene>
    <name evidence="1" type="ORF">JMJ77_013725</name>
</gene>
<keyword evidence="2" id="KW-1185">Reference proteome</keyword>
<dbReference type="AlphaFoldDB" id="A0A9P7R5A0"/>